<dbReference type="FunFam" id="3.30.300.30:FF:000015">
    <property type="entry name" value="Nonribosomal peptide synthase SidD"/>
    <property type="match status" value="1"/>
</dbReference>
<dbReference type="InterPro" id="IPR000873">
    <property type="entry name" value="AMP-dep_synth/lig_dom"/>
</dbReference>
<dbReference type="InterPro" id="IPR045851">
    <property type="entry name" value="AMP-bd_C_sf"/>
</dbReference>
<dbReference type="InterPro" id="IPR009081">
    <property type="entry name" value="PP-bd_ACP"/>
</dbReference>
<dbReference type="InterPro" id="IPR001031">
    <property type="entry name" value="Thioesterase"/>
</dbReference>
<dbReference type="InterPro" id="IPR023213">
    <property type="entry name" value="CAT-like_dom_sf"/>
</dbReference>
<evidence type="ECO:0000259" key="5">
    <source>
        <dbReference type="PROSITE" id="PS50075"/>
    </source>
</evidence>
<dbReference type="Pfam" id="PF00975">
    <property type="entry name" value="Thioesterase"/>
    <property type="match status" value="1"/>
</dbReference>
<dbReference type="Gene3D" id="3.30.559.10">
    <property type="entry name" value="Chloramphenicol acetyltransferase-like domain"/>
    <property type="match status" value="1"/>
</dbReference>
<sequence length="2041" mass="218068">MAEDAGVTLILAGSSQLQLIPPSTIAAVDASLLPEQETARNVTDKDVQLPSADSNDLAYVIFTSGSTGKPKGVAVTHRSIVHLVDWVNTTFNVTHEDALLFTTSIGFDLSCYDIFGSLAAGSTIHVVPSTPAPSSEQLFQLLTAGITFWDSAPQVLQQLEPNLQRWHAAGHKLSDLRLVFLSGDWVPISLVQTLQQVGAQQVVALGGATEVTVWSNYFEVESVDPDWTSIPYGRPIWNHQYYCLGQQAGALRPLHIGMTGELYIGGVGVAQGYIGRPDLTSERFLPNTFHSGRMYRTGDMVRFMPLKPWGDIGKIADLSRLTASNVVLEFLGRIDSQVKVRGYRVELAEIELALLKQPGIEAGSVLALPSSGGSHLVAFVVAEEGAAETARKGLGLSLPAYMVPDVCLSLPALPLTSSGKVDRAKLQSLWEAFRTKGREGTAEFSGGSALEQEVVLAFQEVLGQPVGVDDDFFDLGGHSLSAMRLQAALKALKPKVEITLTDVLRARTPKRVAQLLETMKDKTMPAPVSVPRLQHCTERSPASFAQERLWLVDQLSPGSAAYNVPFAFHLSASALHPRPLTCGNLLTSLEALVEKHSALRTTFLQGEEDSATPLFQRIRAAEAVSLPDAVSTAACLCSWLWLHPPSSKSWPEAAQGAAERMRRDSSKGFQLDRGLLRVHVFCMPELEGNSSFLVYFNVHHAAFDAVSQVLLEKELLALLISDSPCAPPSLQYRDYAVWQRDFLAAGEEQRCLEIWAAELAGVTLSLPLDRPPEGPCSAGQLVSEWPSDSFTPLRRAAAALGASEMALLLSLFGLALGRRCGQEELLVGIPEAGRSQAADLHNIVGFFVNTLPIRIQLHGEAKQSNTFGNLVQRTQNRLLVALDAAALPFQSIVAELRKTRGEELDGQSPIVQAFFQHVVAGQFSDDSRKDAGKRGLHVEDFDFGPTPATAKFEISLQTSALGNGCCAVRWEFMKEALSTDAVQVLDRHLAAMARRLALSEQAQSCRLTDLAMAPHDERQAVLHSWASSQAPPLPDRLRLEGLFLQQAQRTPRQTALLMHGDDGDGDGAEGTSLSYEALAQAARGIARELSAALVSRATSGNPKLRNVVAVLAARCKELPIALLGILLVGASFLPLAPENPLERLCFMVDEAGAVGLVATASVAEIGRVIVSRTGSAGHSDRGGLPLVFLEVPDMSLTPEPHVDRLSTPVPQSAPVTGRSQAASQAAYVLFTSGSTGQPKGVVLSHKALLSHLLPYIRTLGLKVSDRVLLTSSFSFDMAYSQLFGALLSGATLILTQDNPMVDPSELWAIMRQKSVTFTTLVPSVLSAMVHLTTETLELPSTRHLGCGGEPLASAAADFYKRAPASRLMLHNRYGPTECAINALMFGPTLLHKIASEDVPIGWASAHRHVHLKTKKEADGCDECEAPEQDLLTLGLGGELLLAGPGVSLGYVARPELTEHAFRESSRGAGRNYLTGDLVVRTRSRRGFRGCLRFCGRKDAQVKLRGQRVELAEIERVLCRSSTVESCAVLLVPAPGSSGKASKAGEGGGAGKDLDCGTCCMLVAVVSSLDSSETLEEALLEACRRSLPGPMVPQRFLFRRTTEWPRTTSGKVDRRALAASVAAELGGREKLKEANEGNKATEGAQEGQSGQRQEALLAILREVTGRAIAAPSQPLDSLGLTSLSAVRVASMALARGIPVSVRQVLSPGVSVSTLVEDPARGASKALQDLAALLLGSNEVAWKVLAARPIKAKPVHSPTDSAADSGADSADSVDATVLLCPGDGGAGIDGYRPLARALLEAAPNLAAVSAADGLLSARSESLEDLAGLLLQRSVTGGSSKGIVLLGHSWGAMLALALARALLADGKALQAVWLLDPSSKHLVPDLPAEPAEEEALVEFLEMMLRLASQGTAAWVAAQLALQDACNAASLGNLTDAEEALGDAWPHVRHAAKRRSRNLKLRPRSLGPLDPLPVPIHVMLAARDGESNEDGKRRYEEVERLLQQLSADVSVSWVSGNHHSMLELANCMSLATALVRSTDLPGSGT</sequence>
<evidence type="ECO:0000313" key="6">
    <source>
        <dbReference type="EMBL" id="CAE7222841.1"/>
    </source>
</evidence>
<keyword evidence="1" id="KW-0596">Phosphopantetheine</keyword>
<dbReference type="Gene3D" id="3.40.50.1820">
    <property type="entry name" value="alpha/beta hydrolase"/>
    <property type="match status" value="1"/>
</dbReference>
<dbReference type="Pfam" id="PF13193">
    <property type="entry name" value="AMP-binding_C"/>
    <property type="match status" value="1"/>
</dbReference>
<evidence type="ECO:0000256" key="3">
    <source>
        <dbReference type="ARBA" id="ARBA00022598"/>
    </source>
</evidence>
<dbReference type="InterPro" id="IPR020806">
    <property type="entry name" value="PKS_PP-bd"/>
</dbReference>
<dbReference type="SUPFAM" id="SSF47336">
    <property type="entry name" value="ACP-like"/>
    <property type="match status" value="1"/>
</dbReference>
<dbReference type="PROSITE" id="PS50075">
    <property type="entry name" value="CARRIER"/>
    <property type="match status" value="1"/>
</dbReference>
<dbReference type="Pfam" id="PF00668">
    <property type="entry name" value="Condensation"/>
    <property type="match status" value="1"/>
</dbReference>
<dbReference type="PANTHER" id="PTHR45527">
    <property type="entry name" value="NONRIBOSOMAL PEPTIDE SYNTHETASE"/>
    <property type="match status" value="1"/>
</dbReference>
<dbReference type="InterPro" id="IPR025110">
    <property type="entry name" value="AMP-bd_C"/>
</dbReference>
<dbReference type="InterPro" id="IPR042099">
    <property type="entry name" value="ANL_N_sf"/>
</dbReference>
<dbReference type="Pfam" id="PF00550">
    <property type="entry name" value="PP-binding"/>
    <property type="match status" value="2"/>
</dbReference>
<dbReference type="OrthoDB" id="446351at2759"/>
<dbReference type="PROSITE" id="PS00455">
    <property type="entry name" value="AMP_BINDING"/>
    <property type="match status" value="2"/>
</dbReference>
<dbReference type="PANTHER" id="PTHR45527:SF1">
    <property type="entry name" value="FATTY ACID SYNTHASE"/>
    <property type="match status" value="1"/>
</dbReference>
<dbReference type="GO" id="GO:0016874">
    <property type="term" value="F:ligase activity"/>
    <property type="evidence" value="ECO:0007669"/>
    <property type="project" value="UniProtKB-KW"/>
</dbReference>
<reference evidence="6" key="1">
    <citation type="submission" date="2021-02" db="EMBL/GenBank/DDBJ databases">
        <authorList>
            <person name="Dougan E. K."/>
            <person name="Rhodes N."/>
            <person name="Thang M."/>
            <person name="Chan C."/>
        </authorList>
    </citation>
    <scope>NUCLEOTIDE SEQUENCE</scope>
</reference>
<dbReference type="GO" id="GO:0044550">
    <property type="term" value="P:secondary metabolite biosynthetic process"/>
    <property type="evidence" value="ECO:0007669"/>
    <property type="project" value="TreeGrafter"/>
</dbReference>
<dbReference type="Gene3D" id="1.10.1200.10">
    <property type="entry name" value="ACP-like"/>
    <property type="match status" value="1"/>
</dbReference>
<dbReference type="Gene3D" id="3.30.559.30">
    <property type="entry name" value="Nonribosomal peptide synthetase, condensation domain"/>
    <property type="match status" value="1"/>
</dbReference>
<dbReference type="Gene3D" id="3.30.300.30">
    <property type="match status" value="2"/>
</dbReference>
<organism evidence="6 7">
    <name type="scientific">Symbiodinium natans</name>
    <dbReference type="NCBI Taxonomy" id="878477"/>
    <lineage>
        <taxon>Eukaryota</taxon>
        <taxon>Sar</taxon>
        <taxon>Alveolata</taxon>
        <taxon>Dinophyceae</taxon>
        <taxon>Suessiales</taxon>
        <taxon>Symbiodiniaceae</taxon>
        <taxon>Symbiodinium</taxon>
    </lineage>
</organism>
<keyword evidence="7" id="KW-1185">Reference proteome</keyword>
<dbReference type="InterPro" id="IPR020845">
    <property type="entry name" value="AMP-binding_CS"/>
</dbReference>
<dbReference type="GO" id="GO:0031177">
    <property type="term" value="F:phosphopantetheine binding"/>
    <property type="evidence" value="ECO:0007669"/>
    <property type="project" value="InterPro"/>
</dbReference>
<accession>A0A812KEF1</accession>
<dbReference type="Pfam" id="PF00501">
    <property type="entry name" value="AMP-binding"/>
    <property type="match status" value="2"/>
</dbReference>
<keyword evidence="2" id="KW-0597">Phosphoprotein</keyword>
<feature type="domain" description="Carrier" evidence="5">
    <location>
        <begin position="445"/>
        <end position="520"/>
    </location>
</feature>
<protein>
    <submittedName>
        <fullName evidence="6">BacA protein</fullName>
    </submittedName>
</protein>
<dbReference type="SMART" id="SM00823">
    <property type="entry name" value="PKS_PP"/>
    <property type="match status" value="1"/>
</dbReference>
<evidence type="ECO:0000313" key="7">
    <source>
        <dbReference type="Proteomes" id="UP000604046"/>
    </source>
</evidence>
<comment type="caution">
    <text evidence="6">The sequence shown here is derived from an EMBL/GenBank/DDBJ whole genome shotgun (WGS) entry which is preliminary data.</text>
</comment>
<keyword evidence="3" id="KW-0436">Ligase</keyword>
<dbReference type="CDD" id="cd05930">
    <property type="entry name" value="A_NRPS"/>
    <property type="match status" value="1"/>
</dbReference>
<dbReference type="SUPFAM" id="SSF52777">
    <property type="entry name" value="CoA-dependent acyltransferases"/>
    <property type="match status" value="2"/>
</dbReference>
<gene>
    <name evidence="6" type="primary">bacA</name>
    <name evidence="6" type="ORF">SNAT2548_LOCUS8342</name>
</gene>
<dbReference type="InterPro" id="IPR036736">
    <property type="entry name" value="ACP-like_sf"/>
</dbReference>
<dbReference type="InterPro" id="IPR001242">
    <property type="entry name" value="Condensation_dom"/>
</dbReference>
<dbReference type="SUPFAM" id="SSF53474">
    <property type="entry name" value="alpha/beta-Hydrolases"/>
    <property type="match status" value="1"/>
</dbReference>
<dbReference type="InterPro" id="IPR029058">
    <property type="entry name" value="AB_hydrolase_fold"/>
</dbReference>
<dbReference type="GO" id="GO:0005737">
    <property type="term" value="C:cytoplasm"/>
    <property type="evidence" value="ECO:0007669"/>
    <property type="project" value="TreeGrafter"/>
</dbReference>
<proteinExistence type="predicted"/>
<evidence type="ECO:0000256" key="2">
    <source>
        <dbReference type="ARBA" id="ARBA00022553"/>
    </source>
</evidence>
<dbReference type="GO" id="GO:0043041">
    <property type="term" value="P:amino acid activation for nonribosomal peptide biosynthetic process"/>
    <property type="evidence" value="ECO:0007669"/>
    <property type="project" value="TreeGrafter"/>
</dbReference>
<dbReference type="Proteomes" id="UP000604046">
    <property type="component" value="Unassembled WGS sequence"/>
</dbReference>
<feature type="region of interest" description="Disordered" evidence="4">
    <location>
        <begin position="1628"/>
        <end position="1649"/>
    </location>
</feature>
<dbReference type="SUPFAM" id="SSF56801">
    <property type="entry name" value="Acetyl-CoA synthetase-like"/>
    <property type="match status" value="2"/>
</dbReference>
<name>A0A812KEF1_9DINO</name>
<evidence type="ECO:0000256" key="4">
    <source>
        <dbReference type="SAM" id="MobiDB-lite"/>
    </source>
</evidence>
<dbReference type="EMBL" id="CAJNDS010000613">
    <property type="protein sequence ID" value="CAE7222841.1"/>
    <property type="molecule type" value="Genomic_DNA"/>
</dbReference>
<evidence type="ECO:0000256" key="1">
    <source>
        <dbReference type="ARBA" id="ARBA00022450"/>
    </source>
</evidence>
<dbReference type="Gene3D" id="3.40.50.12780">
    <property type="entry name" value="N-terminal domain of ligase-like"/>
    <property type="match status" value="2"/>
</dbReference>